<evidence type="ECO:0000259" key="5">
    <source>
        <dbReference type="PROSITE" id="PS51999"/>
    </source>
</evidence>
<dbReference type="Proteomes" id="UP000291084">
    <property type="component" value="Chromosome 6"/>
</dbReference>
<feature type="domain" description="GRF-type" evidence="5">
    <location>
        <begin position="29"/>
        <end position="76"/>
    </location>
</feature>
<dbReference type="Pfam" id="PF06839">
    <property type="entry name" value="Zn_ribbon_GRF"/>
    <property type="match status" value="1"/>
</dbReference>
<evidence type="ECO:0000313" key="6">
    <source>
        <dbReference type="EMBL" id="BAT90178.1"/>
    </source>
</evidence>
<reference evidence="6 7" key="1">
    <citation type="journal article" date="2015" name="Sci. Rep.">
        <title>The power of single molecule real-time sequencing technology in the de novo assembly of a eukaryotic genome.</title>
        <authorList>
            <person name="Sakai H."/>
            <person name="Naito K."/>
            <person name="Ogiso-Tanaka E."/>
            <person name="Takahashi Y."/>
            <person name="Iseki K."/>
            <person name="Muto C."/>
            <person name="Satou K."/>
            <person name="Teruya K."/>
            <person name="Shiroma A."/>
            <person name="Shimoji M."/>
            <person name="Hirano T."/>
            <person name="Itoh T."/>
            <person name="Kaga A."/>
            <person name="Tomooka N."/>
        </authorList>
    </citation>
    <scope>NUCLEOTIDE SEQUENCE [LARGE SCALE GENOMIC DNA]</scope>
    <source>
        <strain evidence="7">cv. Shumari</strain>
    </source>
</reference>
<keyword evidence="3" id="KW-0862">Zinc</keyword>
<dbReference type="GO" id="GO:0008270">
    <property type="term" value="F:zinc ion binding"/>
    <property type="evidence" value="ECO:0007669"/>
    <property type="project" value="UniProtKB-KW"/>
</dbReference>
<keyword evidence="1" id="KW-0479">Metal-binding</keyword>
<keyword evidence="7" id="KW-1185">Reference proteome</keyword>
<sequence length="127" mass="14482">MSFNQGCSSCSWGSSCGASSRGFVANQICHCGEVAVLRVARTVKNEGKQFWGCPNYKRTRNEEFQGCNFFKWRNEDNVDDGGSIIAWQRRKINSLEKSLRVVKKGEDVVRDGMFDGVDEHHRCMYFV</sequence>
<dbReference type="PANTHER" id="PTHR33248">
    <property type="entry name" value="ZINC ION-BINDING PROTEIN"/>
    <property type="match status" value="1"/>
</dbReference>
<protein>
    <recommendedName>
        <fullName evidence="5">GRF-type domain-containing protein</fullName>
    </recommendedName>
</protein>
<gene>
    <name evidence="6" type="primary">Vigan.06G136900</name>
    <name evidence="6" type="ORF">VIGAN_06136900</name>
</gene>
<evidence type="ECO:0000256" key="2">
    <source>
        <dbReference type="ARBA" id="ARBA00022771"/>
    </source>
</evidence>
<dbReference type="OrthoDB" id="1436656at2759"/>
<keyword evidence="2 4" id="KW-0863">Zinc-finger</keyword>
<accession>A0A0S3SBJ2</accession>
<evidence type="ECO:0000256" key="3">
    <source>
        <dbReference type="ARBA" id="ARBA00022833"/>
    </source>
</evidence>
<evidence type="ECO:0000256" key="4">
    <source>
        <dbReference type="PROSITE-ProRule" id="PRU01343"/>
    </source>
</evidence>
<dbReference type="PROSITE" id="PS51999">
    <property type="entry name" value="ZF_GRF"/>
    <property type="match status" value="1"/>
</dbReference>
<evidence type="ECO:0000256" key="1">
    <source>
        <dbReference type="ARBA" id="ARBA00022723"/>
    </source>
</evidence>
<proteinExistence type="predicted"/>
<dbReference type="InterPro" id="IPR010666">
    <property type="entry name" value="Znf_GRF"/>
</dbReference>
<name>A0A0S3SBJ2_PHAAN</name>
<dbReference type="AlphaFoldDB" id="A0A0S3SBJ2"/>
<organism evidence="6 7">
    <name type="scientific">Vigna angularis var. angularis</name>
    <dbReference type="NCBI Taxonomy" id="157739"/>
    <lineage>
        <taxon>Eukaryota</taxon>
        <taxon>Viridiplantae</taxon>
        <taxon>Streptophyta</taxon>
        <taxon>Embryophyta</taxon>
        <taxon>Tracheophyta</taxon>
        <taxon>Spermatophyta</taxon>
        <taxon>Magnoliopsida</taxon>
        <taxon>eudicotyledons</taxon>
        <taxon>Gunneridae</taxon>
        <taxon>Pentapetalae</taxon>
        <taxon>rosids</taxon>
        <taxon>fabids</taxon>
        <taxon>Fabales</taxon>
        <taxon>Fabaceae</taxon>
        <taxon>Papilionoideae</taxon>
        <taxon>50 kb inversion clade</taxon>
        <taxon>NPAAA clade</taxon>
        <taxon>indigoferoid/millettioid clade</taxon>
        <taxon>Phaseoleae</taxon>
        <taxon>Vigna</taxon>
    </lineage>
</organism>
<evidence type="ECO:0000313" key="7">
    <source>
        <dbReference type="Proteomes" id="UP000291084"/>
    </source>
</evidence>
<dbReference type="EMBL" id="AP015039">
    <property type="protein sequence ID" value="BAT90178.1"/>
    <property type="molecule type" value="Genomic_DNA"/>
</dbReference>